<evidence type="ECO:0000256" key="1">
    <source>
        <dbReference type="SAM" id="MobiDB-lite"/>
    </source>
</evidence>
<comment type="caution">
    <text evidence="2">The sequence shown here is derived from an EMBL/GenBank/DDBJ whole genome shotgun (WGS) entry which is preliminary data.</text>
</comment>
<name>A0A023BAE6_GRENI</name>
<accession>A0A023BAE6</accession>
<gene>
    <name evidence="2" type="ORF">GNI_040050</name>
</gene>
<feature type="region of interest" description="Disordered" evidence="1">
    <location>
        <begin position="194"/>
        <end position="222"/>
    </location>
</feature>
<sequence length="759" mass="84193">MLVQEVQDLDCWFEVFHGPYSFIKDGQVSQTWHGLLLVELQELLDRTLWTCFPPRVYFSRCQDRCQDRDKVPASYQITRIDLSAEALPFDRWTLIQILLTLTTRPQWLNLMVTCMSSDGDVLAPYCLGDVEPVVSSEALDDGLVKRVWPECVIRRGNVYKCANRLDKIPGSAAPCEMTLLQQKLDSLRILRQGSATQSSTDQSSTVQSSTVQSSTDQSSTDQSSTVQSSFCAVESSFCAVESSFCAVESSGSGQKLAPLLDPASLCGKMNGHHHIPLLVNKLVGRLLTLCPQLGPAAVASVTNSSLSEKTDNRFADKRFILGAADDCVTAELLLPSAACGRLLNSLQHARRLPFEYMMRNWHASADGDDSNQLEMRQLEATKLEATTLESTKLEATKLEATKLEATKLEATKREARQLEMRQLGARVSYGLQLLVSGFVEEDRRGCFAPLVRQLGLTVATISPAVVAALEPFEVRLYNRICGTVSETEDQHTILEEFGRHITDVLTPYIWMSRIAEPGSKPGLKPELNIFDMGVLPSKRAIDDLLALVREAPADGKCGCVEKAHGCVARRCRYTHCCGARLLSEVDVGLDVGEVEQLVAEVAGEGEVDELSRMLGLDGDDPEELTRRLEQGMKVESDLFAGMDFNGDRPKRLKPEEEQELKNAFKDMGLGGLLDDWDISDISDDSSQLYLDEKIRKEQTMEEKFDAMFREELTKLIVGDDGGDLDDTSALCQEDSLTKMFDGIKPCAVLRSQLRNRDNT</sequence>
<dbReference type="AlphaFoldDB" id="A0A023BAE6"/>
<dbReference type="Proteomes" id="UP000019763">
    <property type="component" value="Unassembled WGS sequence"/>
</dbReference>
<dbReference type="VEuPathDB" id="CryptoDB:GNI_040050"/>
<organism evidence="2 3">
    <name type="scientific">Gregarina niphandrodes</name>
    <name type="common">Septate eugregarine</name>
    <dbReference type="NCBI Taxonomy" id="110365"/>
    <lineage>
        <taxon>Eukaryota</taxon>
        <taxon>Sar</taxon>
        <taxon>Alveolata</taxon>
        <taxon>Apicomplexa</taxon>
        <taxon>Conoidasida</taxon>
        <taxon>Gregarinasina</taxon>
        <taxon>Eugregarinorida</taxon>
        <taxon>Gregarinidae</taxon>
        <taxon>Gregarina</taxon>
    </lineage>
</organism>
<feature type="compositionally biased region" description="Low complexity" evidence="1">
    <location>
        <begin position="196"/>
        <end position="222"/>
    </location>
</feature>
<keyword evidence="3" id="KW-1185">Reference proteome</keyword>
<proteinExistence type="predicted"/>
<evidence type="ECO:0000313" key="2">
    <source>
        <dbReference type="EMBL" id="EZG78205.1"/>
    </source>
</evidence>
<dbReference type="GeneID" id="22911547"/>
<dbReference type="RefSeq" id="XP_011129425.1">
    <property type="nucleotide sequence ID" value="XM_011131123.1"/>
</dbReference>
<protein>
    <submittedName>
        <fullName evidence="2">Uncharacterized protein</fullName>
    </submittedName>
</protein>
<reference evidence="2" key="1">
    <citation type="submission" date="2013-12" db="EMBL/GenBank/DDBJ databases">
        <authorList>
            <person name="Omoto C.K."/>
            <person name="Sibley D."/>
            <person name="Venepally P."/>
            <person name="Hadjithomas M."/>
            <person name="Karamycheva S."/>
            <person name="Brunk B."/>
            <person name="Roos D."/>
            <person name="Caler E."/>
            <person name="Lorenzi H."/>
        </authorList>
    </citation>
    <scope>NUCLEOTIDE SEQUENCE</scope>
</reference>
<evidence type="ECO:0000313" key="3">
    <source>
        <dbReference type="Proteomes" id="UP000019763"/>
    </source>
</evidence>
<dbReference type="EMBL" id="AFNH02000306">
    <property type="protein sequence ID" value="EZG78205.1"/>
    <property type="molecule type" value="Genomic_DNA"/>
</dbReference>